<dbReference type="EMBL" id="BOQN01000040">
    <property type="protein sequence ID" value="GIM91120.1"/>
    <property type="molecule type" value="Genomic_DNA"/>
</dbReference>
<sequence length="212" mass="23136">MIDRPPDGYPADMDVVDDLLREHGTSYAEEAGIRLADKPSPLYRLLVLATLLSKPINSGVAVAAAHELSRAGYRTPQRMLAASWQDRVDALGRGHYRRYDESTATILADSAKLCRDRWRGDLRRLHAAGGSDVRALKDLLTEFPGIGPTGADIFLREAQGIWPDIIPYADEKVLDGARRAHLPASGEKLAGLVPAAKLPALMSALVRLGREH</sequence>
<dbReference type="SUPFAM" id="SSF48150">
    <property type="entry name" value="DNA-glycosylase"/>
    <property type="match status" value="1"/>
</dbReference>
<keyword evidence="1" id="KW-0540">Nuclease</keyword>
<dbReference type="GO" id="GO:0004519">
    <property type="term" value="F:endonuclease activity"/>
    <property type="evidence" value="ECO:0007669"/>
    <property type="project" value="UniProtKB-KW"/>
</dbReference>
<proteinExistence type="predicted"/>
<dbReference type="InterPro" id="IPR011257">
    <property type="entry name" value="DNA_glycosylase"/>
</dbReference>
<evidence type="ECO:0000313" key="2">
    <source>
        <dbReference type="Proteomes" id="UP000677082"/>
    </source>
</evidence>
<accession>A0A919TAZ5</accession>
<dbReference type="Proteomes" id="UP000677082">
    <property type="component" value="Unassembled WGS sequence"/>
</dbReference>
<keyword evidence="1" id="KW-0378">Hydrolase</keyword>
<organism evidence="1 2">
    <name type="scientific">Paractinoplanes toevensis</name>
    <dbReference type="NCBI Taxonomy" id="571911"/>
    <lineage>
        <taxon>Bacteria</taxon>
        <taxon>Bacillati</taxon>
        <taxon>Actinomycetota</taxon>
        <taxon>Actinomycetes</taxon>
        <taxon>Micromonosporales</taxon>
        <taxon>Micromonosporaceae</taxon>
        <taxon>Paractinoplanes</taxon>
    </lineage>
</organism>
<dbReference type="AlphaFoldDB" id="A0A919TAZ5"/>
<gene>
    <name evidence="1" type="ORF">Ato02nite_029130</name>
</gene>
<reference evidence="1 2" key="1">
    <citation type="submission" date="2021-03" db="EMBL/GenBank/DDBJ databases">
        <title>Whole genome shotgun sequence of Actinoplanes toevensis NBRC 105298.</title>
        <authorList>
            <person name="Komaki H."/>
            <person name="Tamura T."/>
        </authorList>
    </citation>
    <scope>NUCLEOTIDE SEQUENCE [LARGE SCALE GENOMIC DNA]</scope>
    <source>
        <strain evidence="1 2">NBRC 105298</strain>
    </source>
</reference>
<evidence type="ECO:0000313" key="1">
    <source>
        <dbReference type="EMBL" id="GIM91120.1"/>
    </source>
</evidence>
<name>A0A919TAZ5_9ACTN</name>
<dbReference type="GO" id="GO:0006281">
    <property type="term" value="P:DNA repair"/>
    <property type="evidence" value="ECO:0007669"/>
    <property type="project" value="InterPro"/>
</dbReference>
<comment type="caution">
    <text evidence="1">The sequence shown here is derived from an EMBL/GenBank/DDBJ whole genome shotgun (WGS) entry which is preliminary data.</text>
</comment>
<keyword evidence="2" id="KW-1185">Reference proteome</keyword>
<protein>
    <submittedName>
        <fullName evidence="1">Endonuclease</fullName>
    </submittedName>
</protein>
<keyword evidence="1" id="KW-0255">Endonuclease</keyword>
<dbReference type="Gene3D" id="1.10.340.30">
    <property type="entry name" value="Hypothetical protein, domain 2"/>
    <property type="match status" value="1"/>
</dbReference>